<name>A0A0C4E0J7_MAGP6</name>
<dbReference type="EMBL" id="ADBL01001401">
    <property type="status" value="NOT_ANNOTATED_CDS"/>
    <property type="molecule type" value="Genomic_DNA"/>
</dbReference>
<reference evidence="9" key="5">
    <citation type="submission" date="2015-06" db="UniProtKB">
        <authorList>
            <consortium name="EnsemblFungi"/>
        </authorList>
    </citation>
    <scope>IDENTIFICATION</scope>
    <source>
        <strain evidence="9">ATCC 64411</strain>
    </source>
</reference>
<dbReference type="GO" id="GO:0005576">
    <property type="term" value="C:extracellular region"/>
    <property type="evidence" value="ECO:0007669"/>
    <property type="project" value="UniProtKB-SubCell"/>
</dbReference>
<dbReference type="Pfam" id="PF16541">
    <property type="entry name" value="AltA1"/>
    <property type="match status" value="1"/>
</dbReference>
<dbReference type="OMA" id="NSSMICG"/>
<keyword evidence="3 6" id="KW-0732">Signal</keyword>
<organism evidence="9 10">
    <name type="scientific">Magnaporthiopsis poae (strain ATCC 64411 / 73-15)</name>
    <name type="common">Kentucky bluegrass fungus</name>
    <name type="synonym">Magnaporthe poae</name>
    <dbReference type="NCBI Taxonomy" id="644358"/>
    <lineage>
        <taxon>Eukaryota</taxon>
        <taxon>Fungi</taxon>
        <taxon>Dikarya</taxon>
        <taxon>Ascomycota</taxon>
        <taxon>Pezizomycotina</taxon>
        <taxon>Sordariomycetes</taxon>
        <taxon>Sordariomycetidae</taxon>
        <taxon>Magnaporthales</taxon>
        <taxon>Magnaporthaceae</taxon>
        <taxon>Magnaporthiopsis</taxon>
    </lineage>
</organism>
<gene>
    <name evidence="8" type="ORF">MAPG_05874</name>
</gene>
<proteinExistence type="predicted"/>
<reference evidence="10" key="2">
    <citation type="submission" date="2010-05" db="EMBL/GenBank/DDBJ databases">
        <title>The genome sequence of Magnaporthe poae strain ATCC 64411.</title>
        <authorList>
            <person name="Ma L.-J."/>
            <person name="Dead R."/>
            <person name="Young S."/>
            <person name="Zeng Q."/>
            <person name="Koehrsen M."/>
            <person name="Alvarado L."/>
            <person name="Berlin A."/>
            <person name="Chapman S.B."/>
            <person name="Chen Z."/>
            <person name="Freedman E."/>
            <person name="Gellesch M."/>
            <person name="Goldberg J."/>
            <person name="Griggs A."/>
            <person name="Gujja S."/>
            <person name="Heilman E.R."/>
            <person name="Heiman D."/>
            <person name="Hepburn T."/>
            <person name="Howarth C."/>
            <person name="Jen D."/>
            <person name="Larson L."/>
            <person name="Mehta T."/>
            <person name="Neiman D."/>
            <person name="Pearson M."/>
            <person name="Roberts A."/>
            <person name="Saif S."/>
            <person name="Shea T."/>
            <person name="Shenoy N."/>
            <person name="Sisk P."/>
            <person name="Stolte C."/>
            <person name="Sykes S."/>
            <person name="Walk T."/>
            <person name="White J."/>
            <person name="Yandava C."/>
            <person name="Haas B."/>
            <person name="Nusbaum C."/>
            <person name="Birren B."/>
        </authorList>
    </citation>
    <scope>NUCLEOTIDE SEQUENCE [LARGE SCALE GENOMIC DNA]</scope>
    <source>
        <strain evidence="10">ATCC 64411 / 73-15</strain>
    </source>
</reference>
<comment type="caution">
    <text evidence="5">Lacks conserved residue(s) required for the propagation of feature annotation.</text>
</comment>
<feature type="domain" description="AA1-like" evidence="7">
    <location>
        <begin position="30"/>
        <end position="153"/>
    </location>
</feature>
<protein>
    <recommendedName>
        <fullName evidence="7">AA1-like domain-containing protein</fullName>
    </recommendedName>
</protein>
<evidence type="ECO:0000256" key="2">
    <source>
        <dbReference type="ARBA" id="ARBA00022525"/>
    </source>
</evidence>
<evidence type="ECO:0000259" key="7">
    <source>
        <dbReference type="PROSITE" id="PS51895"/>
    </source>
</evidence>
<comment type="subcellular location">
    <subcellularLocation>
        <location evidence="1">Secreted</location>
    </subcellularLocation>
</comment>
<evidence type="ECO:0000313" key="8">
    <source>
        <dbReference type="EMBL" id="KLU86866.1"/>
    </source>
</evidence>
<dbReference type="EnsemblFungi" id="MAPG_05874T0">
    <property type="protein sequence ID" value="MAPG_05874T0"/>
    <property type="gene ID" value="MAPG_05874"/>
</dbReference>
<dbReference type="Proteomes" id="UP000011715">
    <property type="component" value="Unassembled WGS sequence"/>
</dbReference>
<evidence type="ECO:0000256" key="5">
    <source>
        <dbReference type="PROSITE-ProRule" id="PRU01243"/>
    </source>
</evidence>
<evidence type="ECO:0000313" key="9">
    <source>
        <dbReference type="EnsemblFungi" id="MAPG_05874T0"/>
    </source>
</evidence>
<keyword evidence="2" id="KW-0964">Secreted</keyword>
<dbReference type="VEuPathDB" id="FungiDB:MAPG_05874"/>
<evidence type="ECO:0000256" key="3">
    <source>
        <dbReference type="ARBA" id="ARBA00022729"/>
    </source>
</evidence>
<reference evidence="8" key="3">
    <citation type="submission" date="2011-03" db="EMBL/GenBank/DDBJ databases">
        <title>Annotation of Magnaporthe poae ATCC 64411.</title>
        <authorList>
            <person name="Ma L.-J."/>
            <person name="Dead R."/>
            <person name="Young S.K."/>
            <person name="Zeng Q."/>
            <person name="Gargeya S."/>
            <person name="Fitzgerald M."/>
            <person name="Haas B."/>
            <person name="Abouelleil A."/>
            <person name="Alvarado L."/>
            <person name="Arachchi H.M."/>
            <person name="Berlin A."/>
            <person name="Brown A."/>
            <person name="Chapman S.B."/>
            <person name="Chen Z."/>
            <person name="Dunbar C."/>
            <person name="Freedman E."/>
            <person name="Gearin G."/>
            <person name="Gellesch M."/>
            <person name="Goldberg J."/>
            <person name="Griggs A."/>
            <person name="Gujja S."/>
            <person name="Heiman D."/>
            <person name="Howarth C."/>
            <person name="Larson L."/>
            <person name="Lui A."/>
            <person name="MacDonald P.J.P."/>
            <person name="Mehta T."/>
            <person name="Montmayeur A."/>
            <person name="Murphy C."/>
            <person name="Neiman D."/>
            <person name="Pearson M."/>
            <person name="Priest M."/>
            <person name="Roberts A."/>
            <person name="Saif S."/>
            <person name="Shea T."/>
            <person name="Shenoy N."/>
            <person name="Sisk P."/>
            <person name="Stolte C."/>
            <person name="Sykes S."/>
            <person name="Yandava C."/>
            <person name="Wortman J."/>
            <person name="Nusbaum C."/>
            <person name="Birren B."/>
        </authorList>
    </citation>
    <scope>NUCLEOTIDE SEQUENCE</scope>
    <source>
        <strain evidence="8">ATCC 64411</strain>
    </source>
</reference>
<evidence type="ECO:0000256" key="1">
    <source>
        <dbReference type="ARBA" id="ARBA00004613"/>
    </source>
</evidence>
<keyword evidence="4" id="KW-1015">Disulfide bond</keyword>
<feature type="chain" id="PRO_5009385543" description="AA1-like domain-containing protein" evidence="6">
    <location>
        <begin position="18"/>
        <end position="153"/>
    </location>
</feature>
<keyword evidence="10" id="KW-1185">Reference proteome</keyword>
<dbReference type="eggNOG" id="ENOG502T628">
    <property type="taxonomic scope" value="Eukaryota"/>
</dbReference>
<accession>A0A0C4E0J7</accession>
<evidence type="ECO:0000256" key="4">
    <source>
        <dbReference type="ARBA" id="ARBA00023157"/>
    </source>
</evidence>
<dbReference type="Gene3D" id="2.40.350.20">
    <property type="match status" value="1"/>
</dbReference>
<sequence length="153" mass="16784">MRFATAAAAALFGAALAAPAPNPDTPPKFDPREKIILQDFQATISGGDKNVTSIKFNILAKRDTGDKTFTCSGSGYEKLTGPDYPYCQGGGPRYDRFSFRLRSHPVNKQFDLVVFHQTADAFGSWGYVTVNACCDAKNVCLKDQTEGELHFYE</sequence>
<reference evidence="9" key="4">
    <citation type="journal article" date="2015" name="G3 (Bethesda)">
        <title>Genome sequences of three phytopathogenic species of the Magnaporthaceae family of fungi.</title>
        <authorList>
            <person name="Okagaki L.H."/>
            <person name="Nunes C.C."/>
            <person name="Sailsbery J."/>
            <person name="Clay B."/>
            <person name="Brown D."/>
            <person name="John T."/>
            <person name="Oh Y."/>
            <person name="Young N."/>
            <person name="Fitzgerald M."/>
            <person name="Haas B.J."/>
            <person name="Zeng Q."/>
            <person name="Young S."/>
            <person name="Adiconis X."/>
            <person name="Fan L."/>
            <person name="Levin J.Z."/>
            <person name="Mitchell T.K."/>
            <person name="Okubara P.A."/>
            <person name="Farman M.L."/>
            <person name="Kohn L.M."/>
            <person name="Birren B."/>
            <person name="Ma L.-J."/>
            <person name="Dean R.A."/>
        </authorList>
    </citation>
    <scope>NUCLEOTIDE SEQUENCE</scope>
    <source>
        <strain evidence="9">ATCC 64411 / 73-15</strain>
    </source>
</reference>
<evidence type="ECO:0000256" key="6">
    <source>
        <dbReference type="SAM" id="SignalP"/>
    </source>
</evidence>
<dbReference type="EMBL" id="GL876970">
    <property type="protein sequence ID" value="KLU86866.1"/>
    <property type="molecule type" value="Genomic_DNA"/>
</dbReference>
<reference evidence="8" key="1">
    <citation type="submission" date="2010-05" db="EMBL/GenBank/DDBJ databases">
        <title>The Genome Sequence of Magnaporthe poae strain ATCC 64411.</title>
        <authorList>
            <consortium name="The Broad Institute Genome Sequencing Platform"/>
            <consortium name="Broad Institute Genome Sequencing Center for Infectious Disease"/>
            <person name="Ma L.-J."/>
            <person name="Dead R."/>
            <person name="Young S."/>
            <person name="Zeng Q."/>
            <person name="Koehrsen M."/>
            <person name="Alvarado L."/>
            <person name="Berlin A."/>
            <person name="Chapman S.B."/>
            <person name="Chen Z."/>
            <person name="Freedman E."/>
            <person name="Gellesch M."/>
            <person name="Goldberg J."/>
            <person name="Griggs A."/>
            <person name="Gujja S."/>
            <person name="Heilman E.R."/>
            <person name="Heiman D."/>
            <person name="Hepburn T."/>
            <person name="Howarth C."/>
            <person name="Jen D."/>
            <person name="Larson L."/>
            <person name="Mehta T."/>
            <person name="Neiman D."/>
            <person name="Pearson M."/>
            <person name="Roberts A."/>
            <person name="Saif S."/>
            <person name="Shea T."/>
            <person name="Shenoy N."/>
            <person name="Sisk P."/>
            <person name="Stolte C."/>
            <person name="Sykes S."/>
            <person name="Walk T."/>
            <person name="White J."/>
            <person name="Yandava C."/>
            <person name="Haas B."/>
            <person name="Nusbaum C."/>
            <person name="Birren B."/>
        </authorList>
    </citation>
    <scope>NUCLEOTIDE SEQUENCE</scope>
    <source>
        <strain evidence="8">ATCC 64411</strain>
    </source>
</reference>
<dbReference type="AlphaFoldDB" id="A0A0C4E0J7"/>
<dbReference type="PROSITE" id="PS51895">
    <property type="entry name" value="AA1"/>
    <property type="match status" value="1"/>
</dbReference>
<feature type="signal peptide" evidence="6">
    <location>
        <begin position="1"/>
        <end position="17"/>
    </location>
</feature>
<evidence type="ECO:0000313" key="10">
    <source>
        <dbReference type="Proteomes" id="UP000011715"/>
    </source>
</evidence>
<dbReference type="InterPro" id="IPR032382">
    <property type="entry name" value="AltA1"/>
</dbReference>